<dbReference type="EMBL" id="MNCJ02000325">
    <property type="protein sequence ID" value="KAF5788614.1"/>
    <property type="molecule type" value="Genomic_DNA"/>
</dbReference>
<protein>
    <submittedName>
        <fullName evidence="2">Uncharacterized protein</fullName>
    </submittedName>
</protein>
<evidence type="ECO:0000256" key="1">
    <source>
        <dbReference type="SAM" id="MobiDB-lite"/>
    </source>
</evidence>
<accession>A0A9K3N6F1</accession>
<name>A0A9K3N6F1_HELAN</name>
<dbReference type="Gramene" id="mRNA:HanXRQr2_Chr10g0465921">
    <property type="protein sequence ID" value="CDS:HanXRQr2_Chr10g0465921.1"/>
    <property type="gene ID" value="HanXRQr2_Chr10g0465921"/>
</dbReference>
<comment type="caution">
    <text evidence="2">The sequence shown here is derived from an EMBL/GenBank/DDBJ whole genome shotgun (WGS) entry which is preliminary data.</text>
</comment>
<sequence length="52" mass="5732">MPMTSMIELFSAVSISMIGLNENCCCGIDESSSGQRSMVEDDSRKISHSLFR</sequence>
<dbReference type="Proteomes" id="UP000215914">
    <property type="component" value="Unassembled WGS sequence"/>
</dbReference>
<dbReference type="AlphaFoldDB" id="A0A9K3N6F1"/>
<reference evidence="2" key="1">
    <citation type="journal article" date="2017" name="Nature">
        <title>The sunflower genome provides insights into oil metabolism, flowering and Asterid evolution.</title>
        <authorList>
            <person name="Badouin H."/>
            <person name="Gouzy J."/>
            <person name="Grassa C.J."/>
            <person name="Murat F."/>
            <person name="Staton S.E."/>
            <person name="Cottret L."/>
            <person name="Lelandais-Briere C."/>
            <person name="Owens G.L."/>
            <person name="Carrere S."/>
            <person name="Mayjonade B."/>
            <person name="Legrand L."/>
            <person name="Gill N."/>
            <person name="Kane N.C."/>
            <person name="Bowers J.E."/>
            <person name="Hubner S."/>
            <person name="Bellec A."/>
            <person name="Berard A."/>
            <person name="Berges H."/>
            <person name="Blanchet N."/>
            <person name="Boniface M.C."/>
            <person name="Brunel D."/>
            <person name="Catrice O."/>
            <person name="Chaidir N."/>
            <person name="Claudel C."/>
            <person name="Donnadieu C."/>
            <person name="Faraut T."/>
            <person name="Fievet G."/>
            <person name="Helmstetter N."/>
            <person name="King M."/>
            <person name="Knapp S.J."/>
            <person name="Lai Z."/>
            <person name="Le Paslier M.C."/>
            <person name="Lippi Y."/>
            <person name="Lorenzon L."/>
            <person name="Mandel J.R."/>
            <person name="Marage G."/>
            <person name="Marchand G."/>
            <person name="Marquand E."/>
            <person name="Bret-Mestries E."/>
            <person name="Morien E."/>
            <person name="Nambeesan S."/>
            <person name="Nguyen T."/>
            <person name="Pegot-Espagnet P."/>
            <person name="Pouilly N."/>
            <person name="Raftis F."/>
            <person name="Sallet E."/>
            <person name="Schiex T."/>
            <person name="Thomas J."/>
            <person name="Vandecasteele C."/>
            <person name="Vares D."/>
            <person name="Vear F."/>
            <person name="Vautrin S."/>
            <person name="Crespi M."/>
            <person name="Mangin B."/>
            <person name="Burke J.M."/>
            <person name="Salse J."/>
            <person name="Munos S."/>
            <person name="Vincourt P."/>
            <person name="Rieseberg L.H."/>
            <person name="Langlade N.B."/>
        </authorList>
    </citation>
    <scope>NUCLEOTIDE SEQUENCE</scope>
    <source>
        <tissue evidence="2">Leaves</tissue>
    </source>
</reference>
<keyword evidence="3" id="KW-1185">Reference proteome</keyword>
<evidence type="ECO:0000313" key="2">
    <source>
        <dbReference type="EMBL" id="KAF5788614.1"/>
    </source>
</evidence>
<proteinExistence type="predicted"/>
<gene>
    <name evidence="2" type="ORF">HanXRQr2_Chr10g0465921</name>
</gene>
<organism evidence="2 3">
    <name type="scientific">Helianthus annuus</name>
    <name type="common">Common sunflower</name>
    <dbReference type="NCBI Taxonomy" id="4232"/>
    <lineage>
        <taxon>Eukaryota</taxon>
        <taxon>Viridiplantae</taxon>
        <taxon>Streptophyta</taxon>
        <taxon>Embryophyta</taxon>
        <taxon>Tracheophyta</taxon>
        <taxon>Spermatophyta</taxon>
        <taxon>Magnoliopsida</taxon>
        <taxon>eudicotyledons</taxon>
        <taxon>Gunneridae</taxon>
        <taxon>Pentapetalae</taxon>
        <taxon>asterids</taxon>
        <taxon>campanulids</taxon>
        <taxon>Asterales</taxon>
        <taxon>Asteraceae</taxon>
        <taxon>Asteroideae</taxon>
        <taxon>Heliantheae alliance</taxon>
        <taxon>Heliantheae</taxon>
        <taxon>Helianthus</taxon>
    </lineage>
</organism>
<evidence type="ECO:0000313" key="3">
    <source>
        <dbReference type="Proteomes" id="UP000215914"/>
    </source>
</evidence>
<reference evidence="2" key="2">
    <citation type="submission" date="2020-06" db="EMBL/GenBank/DDBJ databases">
        <title>Helianthus annuus Genome sequencing and assembly Release 2.</title>
        <authorList>
            <person name="Gouzy J."/>
            <person name="Langlade N."/>
            <person name="Munos S."/>
        </authorList>
    </citation>
    <scope>NUCLEOTIDE SEQUENCE</scope>
    <source>
        <tissue evidence="2">Leaves</tissue>
    </source>
</reference>
<feature type="region of interest" description="Disordered" evidence="1">
    <location>
        <begin position="31"/>
        <end position="52"/>
    </location>
</feature>